<name>A0ABS9X0Z7_9GAMM</name>
<sequence length="226" mass="25335">MKKTPATNASAKQSSYHHGDLQASLLSTATAMITEQGIEALSLRKLAERIGVSRTAAYHHFKDKNDLLCAIAAQGFTSWQKEAEQIFNHNELTDQEKYRDFVHFYVQFATKNAAIYKLMFGSTLWKQYKTESNNEKKISASGTSTSSQALIDVAYPSFQYQVEMTQAWQQKGILPKSQNSLRLAQVTWATLHGIAQLVIDGIYGDASQIDEMCQCAVDLFITHPDK</sequence>
<dbReference type="Pfam" id="PF00440">
    <property type="entry name" value="TetR_N"/>
    <property type="match status" value="1"/>
</dbReference>
<dbReference type="RefSeq" id="WP_242284318.1">
    <property type="nucleotide sequence ID" value="NZ_JAKKSL010000001.1"/>
</dbReference>
<dbReference type="EMBL" id="JAKKSL010000001">
    <property type="protein sequence ID" value="MCI2283121.1"/>
    <property type="molecule type" value="Genomic_DNA"/>
</dbReference>
<dbReference type="SUPFAM" id="SSF46689">
    <property type="entry name" value="Homeodomain-like"/>
    <property type="match status" value="1"/>
</dbReference>
<dbReference type="Proteomes" id="UP001139646">
    <property type="component" value="Unassembled WGS sequence"/>
</dbReference>
<dbReference type="Pfam" id="PF13305">
    <property type="entry name" value="TetR_C_33"/>
    <property type="match status" value="1"/>
</dbReference>
<keyword evidence="2 4" id="KW-0238">DNA-binding</keyword>
<evidence type="ECO:0000259" key="5">
    <source>
        <dbReference type="PROSITE" id="PS50977"/>
    </source>
</evidence>
<accession>A0ABS9X0Z7</accession>
<evidence type="ECO:0000256" key="4">
    <source>
        <dbReference type="PROSITE-ProRule" id="PRU00335"/>
    </source>
</evidence>
<dbReference type="InterPro" id="IPR023772">
    <property type="entry name" value="DNA-bd_HTH_TetR-type_CS"/>
</dbReference>
<dbReference type="PANTHER" id="PTHR47506">
    <property type="entry name" value="TRANSCRIPTIONAL REGULATORY PROTEIN"/>
    <property type="match status" value="1"/>
</dbReference>
<dbReference type="SUPFAM" id="SSF48498">
    <property type="entry name" value="Tetracyclin repressor-like, C-terminal domain"/>
    <property type="match status" value="1"/>
</dbReference>
<protein>
    <submittedName>
        <fullName evidence="6">TetR/AcrR family transcriptional regulator</fullName>
    </submittedName>
</protein>
<dbReference type="PROSITE" id="PS50977">
    <property type="entry name" value="HTH_TETR_2"/>
    <property type="match status" value="1"/>
</dbReference>
<feature type="DNA-binding region" description="H-T-H motif" evidence="4">
    <location>
        <begin position="42"/>
        <end position="61"/>
    </location>
</feature>
<dbReference type="PROSITE" id="PS01081">
    <property type="entry name" value="HTH_TETR_1"/>
    <property type="match status" value="1"/>
</dbReference>
<comment type="caution">
    <text evidence="6">The sequence shown here is derived from an EMBL/GenBank/DDBJ whole genome shotgun (WGS) entry which is preliminary data.</text>
</comment>
<keyword evidence="3" id="KW-0804">Transcription</keyword>
<dbReference type="InterPro" id="IPR025996">
    <property type="entry name" value="MT1864/Rv1816-like_C"/>
</dbReference>
<organism evidence="6 7">
    <name type="scientific">Colwellia maritima</name>
    <dbReference type="NCBI Taxonomy" id="2912588"/>
    <lineage>
        <taxon>Bacteria</taxon>
        <taxon>Pseudomonadati</taxon>
        <taxon>Pseudomonadota</taxon>
        <taxon>Gammaproteobacteria</taxon>
        <taxon>Alteromonadales</taxon>
        <taxon>Colwelliaceae</taxon>
        <taxon>Colwellia</taxon>
    </lineage>
</organism>
<feature type="domain" description="HTH tetR-type" evidence="5">
    <location>
        <begin position="19"/>
        <end position="79"/>
    </location>
</feature>
<reference evidence="6" key="1">
    <citation type="submission" date="2022-01" db="EMBL/GenBank/DDBJ databases">
        <title>Colwellia maritima, isolated from seawater.</title>
        <authorList>
            <person name="Kristyanto S."/>
            <person name="Jung J."/>
            <person name="Jeon C.O."/>
        </authorList>
    </citation>
    <scope>NUCLEOTIDE SEQUENCE</scope>
    <source>
        <strain evidence="6">MSW7</strain>
    </source>
</reference>
<keyword evidence="7" id="KW-1185">Reference proteome</keyword>
<dbReference type="InterPro" id="IPR001647">
    <property type="entry name" value="HTH_TetR"/>
</dbReference>
<dbReference type="PANTHER" id="PTHR47506:SF6">
    <property type="entry name" value="HTH-TYPE TRANSCRIPTIONAL REPRESSOR NEMR"/>
    <property type="match status" value="1"/>
</dbReference>
<dbReference type="PRINTS" id="PR00455">
    <property type="entry name" value="HTHTETR"/>
</dbReference>
<evidence type="ECO:0000256" key="1">
    <source>
        <dbReference type="ARBA" id="ARBA00023015"/>
    </source>
</evidence>
<dbReference type="Gene3D" id="1.10.357.10">
    <property type="entry name" value="Tetracycline Repressor, domain 2"/>
    <property type="match status" value="1"/>
</dbReference>
<evidence type="ECO:0000313" key="6">
    <source>
        <dbReference type="EMBL" id="MCI2283121.1"/>
    </source>
</evidence>
<proteinExistence type="predicted"/>
<evidence type="ECO:0000256" key="2">
    <source>
        <dbReference type="ARBA" id="ARBA00023125"/>
    </source>
</evidence>
<gene>
    <name evidence="6" type="ORF">L3081_06565</name>
</gene>
<dbReference type="InterPro" id="IPR009057">
    <property type="entry name" value="Homeodomain-like_sf"/>
</dbReference>
<keyword evidence="1" id="KW-0805">Transcription regulation</keyword>
<evidence type="ECO:0000313" key="7">
    <source>
        <dbReference type="Proteomes" id="UP001139646"/>
    </source>
</evidence>
<dbReference type="InterPro" id="IPR036271">
    <property type="entry name" value="Tet_transcr_reg_TetR-rel_C_sf"/>
</dbReference>
<evidence type="ECO:0000256" key="3">
    <source>
        <dbReference type="ARBA" id="ARBA00023163"/>
    </source>
</evidence>